<gene>
    <name evidence="2" type="ORF">H2204_009660</name>
</gene>
<feature type="region of interest" description="Disordered" evidence="1">
    <location>
        <begin position="1"/>
        <end position="70"/>
    </location>
</feature>
<dbReference type="EMBL" id="JAPDRN010000077">
    <property type="protein sequence ID" value="KAJ9627433.1"/>
    <property type="molecule type" value="Genomic_DNA"/>
</dbReference>
<proteinExistence type="predicted"/>
<comment type="caution">
    <text evidence="2">The sequence shown here is derived from an EMBL/GenBank/DDBJ whole genome shotgun (WGS) entry which is preliminary data.</text>
</comment>
<evidence type="ECO:0000313" key="2">
    <source>
        <dbReference type="EMBL" id="KAJ9627433.1"/>
    </source>
</evidence>
<dbReference type="AlphaFoldDB" id="A0AA39CVN3"/>
<name>A0AA39CVN3_9EURO</name>
<feature type="compositionally biased region" description="Basic and acidic residues" evidence="1">
    <location>
        <begin position="1"/>
        <end position="10"/>
    </location>
</feature>
<accession>A0AA39CVN3</accession>
<protein>
    <submittedName>
        <fullName evidence="2">Uncharacterized protein</fullName>
    </submittedName>
</protein>
<feature type="compositionally biased region" description="Basic and acidic residues" evidence="1">
    <location>
        <begin position="20"/>
        <end position="61"/>
    </location>
</feature>
<sequence>MNEKKLRDDLPFNPGANVDDASKAHTPDQRRNDRATWKEHDMPDDGKGQKAVPEDYKRPDPDPTASTGAATCQHVTGGLEHLWLFARVEQQGEADMATGFAQPAVWAASFKHYQQRPQLRVMPVGFLDAMAVGMTPVDVAQPQHFVILATQETVATQQAISAP</sequence>
<reference evidence="2" key="1">
    <citation type="submission" date="2022-10" db="EMBL/GenBank/DDBJ databases">
        <title>Culturing micro-colonial fungi from biological soil crusts in the Mojave desert and describing Neophaeococcomyces mojavensis, and introducing the new genera and species Taxawa tesnikishii.</title>
        <authorList>
            <person name="Kurbessoian T."/>
            <person name="Stajich J.E."/>
        </authorList>
    </citation>
    <scope>NUCLEOTIDE SEQUENCE</scope>
    <source>
        <strain evidence="2">TK_35</strain>
    </source>
</reference>
<organism evidence="2">
    <name type="scientific">Knufia peltigerae</name>
    <dbReference type="NCBI Taxonomy" id="1002370"/>
    <lineage>
        <taxon>Eukaryota</taxon>
        <taxon>Fungi</taxon>
        <taxon>Dikarya</taxon>
        <taxon>Ascomycota</taxon>
        <taxon>Pezizomycotina</taxon>
        <taxon>Eurotiomycetes</taxon>
        <taxon>Chaetothyriomycetidae</taxon>
        <taxon>Chaetothyriales</taxon>
        <taxon>Trichomeriaceae</taxon>
        <taxon>Knufia</taxon>
    </lineage>
</organism>
<evidence type="ECO:0000256" key="1">
    <source>
        <dbReference type="SAM" id="MobiDB-lite"/>
    </source>
</evidence>